<dbReference type="Proteomes" id="UP001482513">
    <property type="component" value="Unassembled WGS sequence"/>
</dbReference>
<sequence length="63" mass="6798">MAQPLSAFAPSESSTSQAKGGLDPAQISALGVALRELDTLRQEGLISELEFEQKRRQLLDQVA</sequence>
<name>A0ABV0JYU8_9CYAN</name>
<accession>A0ABV0JYU8</accession>
<protein>
    <submittedName>
        <fullName evidence="2">SHOCT domain-containing protein</fullName>
    </submittedName>
</protein>
<organism evidence="2 3">
    <name type="scientific">Leptolyngbya subtilissima DQ-A4</name>
    <dbReference type="NCBI Taxonomy" id="2933933"/>
    <lineage>
        <taxon>Bacteria</taxon>
        <taxon>Bacillati</taxon>
        <taxon>Cyanobacteriota</taxon>
        <taxon>Cyanophyceae</taxon>
        <taxon>Leptolyngbyales</taxon>
        <taxon>Leptolyngbyaceae</taxon>
        <taxon>Leptolyngbya group</taxon>
        <taxon>Leptolyngbya</taxon>
    </lineage>
</organism>
<evidence type="ECO:0000313" key="3">
    <source>
        <dbReference type="Proteomes" id="UP001482513"/>
    </source>
</evidence>
<comment type="caution">
    <text evidence="2">The sequence shown here is derived from an EMBL/GenBank/DDBJ whole genome shotgun (WGS) entry which is preliminary data.</text>
</comment>
<gene>
    <name evidence="2" type="ORF">NC992_01920</name>
</gene>
<evidence type="ECO:0000256" key="1">
    <source>
        <dbReference type="SAM" id="MobiDB-lite"/>
    </source>
</evidence>
<keyword evidence="3" id="KW-1185">Reference proteome</keyword>
<reference evidence="2 3" key="1">
    <citation type="submission" date="2022-04" db="EMBL/GenBank/DDBJ databases">
        <title>Positive selection, recombination, and allopatry shape intraspecific diversity of widespread and dominant cyanobacteria.</title>
        <authorList>
            <person name="Wei J."/>
            <person name="Shu W."/>
            <person name="Hu C."/>
        </authorList>
    </citation>
    <scope>NUCLEOTIDE SEQUENCE [LARGE SCALE GENOMIC DNA]</scope>
    <source>
        <strain evidence="2 3">DQ-A4</strain>
    </source>
</reference>
<dbReference type="RefSeq" id="WP_242021443.1">
    <property type="nucleotide sequence ID" value="NZ_JAMPKX010000001.1"/>
</dbReference>
<proteinExistence type="predicted"/>
<evidence type="ECO:0000313" key="2">
    <source>
        <dbReference type="EMBL" id="MEP0945619.1"/>
    </source>
</evidence>
<dbReference type="EMBL" id="JAMPKX010000001">
    <property type="protein sequence ID" value="MEP0945619.1"/>
    <property type="molecule type" value="Genomic_DNA"/>
</dbReference>
<feature type="region of interest" description="Disordered" evidence="1">
    <location>
        <begin position="1"/>
        <end position="22"/>
    </location>
</feature>